<proteinExistence type="predicted"/>
<reference evidence="2" key="1">
    <citation type="journal article" date="2014" name="Int. J. Syst. Evol. Microbiol.">
        <title>Complete genome sequence of Corynebacterium casei LMG S-19264T (=DSM 44701T), isolated from a smear-ripened cheese.</title>
        <authorList>
            <consortium name="US DOE Joint Genome Institute (JGI-PGF)"/>
            <person name="Walter F."/>
            <person name="Albersmeier A."/>
            <person name="Kalinowski J."/>
            <person name="Ruckert C."/>
        </authorList>
    </citation>
    <scope>NUCLEOTIDE SEQUENCE</scope>
    <source>
        <strain evidence="2">KCTC 32255</strain>
    </source>
</reference>
<organism evidence="2 3">
    <name type="scientific">Novosphingobium colocasiae</name>
    <dbReference type="NCBI Taxonomy" id="1256513"/>
    <lineage>
        <taxon>Bacteria</taxon>
        <taxon>Pseudomonadati</taxon>
        <taxon>Pseudomonadota</taxon>
        <taxon>Alphaproteobacteria</taxon>
        <taxon>Sphingomonadales</taxon>
        <taxon>Sphingomonadaceae</taxon>
        <taxon>Novosphingobium</taxon>
    </lineage>
</organism>
<dbReference type="EMBL" id="BMZA01000002">
    <property type="protein sequence ID" value="GGY98174.1"/>
    <property type="molecule type" value="Genomic_DNA"/>
</dbReference>
<evidence type="ECO:0000259" key="1">
    <source>
        <dbReference type="Pfam" id="PF07110"/>
    </source>
</evidence>
<dbReference type="InterPro" id="IPR011008">
    <property type="entry name" value="Dimeric_a/b-barrel"/>
</dbReference>
<feature type="domain" description="EthD" evidence="1">
    <location>
        <begin position="10"/>
        <end position="92"/>
    </location>
</feature>
<dbReference type="Proteomes" id="UP000648075">
    <property type="component" value="Unassembled WGS sequence"/>
</dbReference>
<dbReference type="Gene3D" id="3.30.70.100">
    <property type="match status" value="1"/>
</dbReference>
<dbReference type="GO" id="GO:0016491">
    <property type="term" value="F:oxidoreductase activity"/>
    <property type="evidence" value="ECO:0007669"/>
    <property type="project" value="InterPro"/>
</dbReference>
<accession>A0A918PCD9</accession>
<name>A0A918PCD9_9SPHN</name>
<protein>
    <recommendedName>
        <fullName evidence="1">EthD domain-containing protein</fullName>
    </recommendedName>
</protein>
<comment type="caution">
    <text evidence="2">The sequence shown here is derived from an EMBL/GenBank/DDBJ whole genome shotgun (WGS) entry which is preliminary data.</text>
</comment>
<reference evidence="2" key="2">
    <citation type="submission" date="2020-09" db="EMBL/GenBank/DDBJ databases">
        <authorList>
            <person name="Sun Q."/>
            <person name="Kim S."/>
        </authorList>
    </citation>
    <scope>NUCLEOTIDE SEQUENCE</scope>
    <source>
        <strain evidence="2">KCTC 32255</strain>
    </source>
</reference>
<keyword evidence="3" id="KW-1185">Reference proteome</keyword>
<dbReference type="InterPro" id="IPR009799">
    <property type="entry name" value="EthD_dom"/>
</dbReference>
<dbReference type="SUPFAM" id="SSF54909">
    <property type="entry name" value="Dimeric alpha+beta barrel"/>
    <property type="match status" value="1"/>
</dbReference>
<gene>
    <name evidence="2" type="ORF">GCM10011614_11650</name>
</gene>
<sequence length="224" mass="25190">MFGAIPRPPHVPVQFFHDHWRHPHGTLGRHISTMRGYVQSHQVHTDLLGPDQTRFEGVAEVNIDSAADAAWFGEEPVYLRDVKDDEPNFVDLPALRWIFAEEEILVSSPDLRSDASAGDKAWRIDNRPTTFKVIQFIEQDGAIPWADDTDVALGHRLGALRHVRSRPSPAVHPDGAFAIGVRELWWGSKTHMETCVAADMDAWRELIGRPAVATTLCANAERFF</sequence>
<evidence type="ECO:0000313" key="3">
    <source>
        <dbReference type="Proteomes" id="UP000648075"/>
    </source>
</evidence>
<dbReference type="AlphaFoldDB" id="A0A918PCD9"/>
<evidence type="ECO:0000313" key="2">
    <source>
        <dbReference type="EMBL" id="GGY98174.1"/>
    </source>
</evidence>
<dbReference type="Pfam" id="PF07110">
    <property type="entry name" value="EthD"/>
    <property type="match status" value="1"/>
</dbReference>